<organism evidence="1 2">
    <name type="scientific">Smittium culicis</name>
    <dbReference type="NCBI Taxonomy" id="133412"/>
    <lineage>
        <taxon>Eukaryota</taxon>
        <taxon>Fungi</taxon>
        <taxon>Fungi incertae sedis</taxon>
        <taxon>Zoopagomycota</taxon>
        <taxon>Kickxellomycotina</taxon>
        <taxon>Harpellomycetes</taxon>
        <taxon>Harpellales</taxon>
        <taxon>Legeriomycetaceae</taxon>
        <taxon>Smittium</taxon>
    </lineage>
</organism>
<dbReference type="Proteomes" id="UP000187429">
    <property type="component" value="Unassembled WGS sequence"/>
</dbReference>
<dbReference type="AlphaFoldDB" id="A0A1R1WZ28"/>
<gene>
    <name evidence="1" type="ORF">AYI69_g11397</name>
</gene>
<evidence type="ECO:0000313" key="1">
    <source>
        <dbReference type="EMBL" id="OMJ07614.1"/>
    </source>
</evidence>
<comment type="caution">
    <text evidence="1">The sequence shown here is derived from an EMBL/GenBank/DDBJ whole genome shotgun (WGS) entry which is preliminary data.</text>
</comment>
<protein>
    <submittedName>
        <fullName evidence="1">Uncharacterized protein</fullName>
    </submittedName>
</protein>
<reference evidence="2" key="1">
    <citation type="submission" date="2017-01" db="EMBL/GenBank/DDBJ databases">
        <authorList>
            <person name="Wang Y."/>
            <person name="White M."/>
            <person name="Kvist S."/>
            <person name="Moncalvo J.-M."/>
        </authorList>
    </citation>
    <scope>NUCLEOTIDE SEQUENCE [LARGE SCALE GENOMIC DNA]</scope>
    <source>
        <strain evidence="2">ID-206-W2</strain>
    </source>
</reference>
<evidence type="ECO:0000313" key="2">
    <source>
        <dbReference type="Proteomes" id="UP000187429"/>
    </source>
</evidence>
<proteinExistence type="predicted"/>
<accession>A0A1R1WZ28</accession>
<dbReference type="EMBL" id="LSSM01007616">
    <property type="protein sequence ID" value="OMJ07614.1"/>
    <property type="molecule type" value="Genomic_DNA"/>
</dbReference>
<name>A0A1R1WZ28_9FUNG</name>
<sequence length="205" mass="23122">MLRRLLELKNSCILKTKSLKSTVTLTDIGNPESVILNTPIEGMERKILPSRESETGNLHRFQRPAWGKHRTHFEPLSEFKHPFKCYICSNYHDSSRCAEQSHRSNGMVNIRLSFREDISPLRNERSGLIGVENEQEGVEILQSVPRQQICGAEISSTQLVRMVQPLRMPCLESDLPKNPVIQTGAPNHNTGYSVIENSNIVSGSS</sequence>
<keyword evidence="2" id="KW-1185">Reference proteome</keyword>